<gene>
    <name evidence="3" type="ORF">G7Y89_g7401</name>
</gene>
<organism evidence="3 4">
    <name type="scientific">Cudoniella acicularis</name>
    <dbReference type="NCBI Taxonomy" id="354080"/>
    <lineage>
        <taxon>Eukaryota</taxon>
        <taxon>Fungi</taxon>
        <taxon>Dikarya</taxon>
        <taxon>Ascomycota</taxon>
        <taxon>Pezizomycotina</taxon>
        <taxon>Leotiomycetes</taxon>
        <taxon>Helotiales</taxon>
        <taxon>Tricladiaceae</taxon>
        <taxon>Cudoniella</taxon>
    </lineage>
</organism>
<dbReference type="AlphaFoldDB" id="A0A8H4RIM0"/>
<evidence type="ECO:0000313" key="4">
    <source>
        <dbReference type="Proteomes" id="UP000566819"/>
    </source>
</evidence>
<dbReference type="Proteomes" id="UP000566819">
    <property type="component" value="Unassembled WGS sequence"/>
</dbReference>
<dbReference type="Pfam" id="PF20516">
    <property type="entry name" value="PDDEXK_12"/>
    <property type="match status" value="1"/>
</dbReference>
<feature type="region of interest" description="Disordered" evidence="1">
    <location>
        <begin position="161"/>
        <end position="189"/>
    </location>
</feature>
<dbReference type="OrthoDB" id="3554837at2759"/>
<evidence type="ECO:0000259" key="2">
    <source>
        <dbReference type="Pfam" id="PF20516"/>
    </source>
</evidence>
<evidence type="ECO:0000256" key="1">
    <source>
        <dbReference type="SAM" id="MobiDB-lite"/>
    </source>
</evidence>
<accession>A0A8H4RIM0</accession>
<proteinExistence type="predicted"/>
<comment type="caution">
    <text evidence="3">The sequence shown here is derived from an EMBL/GenBank/DDBJ whole genome shotgun (WGS) entry which is preliminary data.</text>
</comment>
<evidence type="ECO:0000313" key="3">
    <source>
        <dbReference type="EMBL" id="KAF4630737.1"/>
    </source>
</evidence>
<feature type="region of interest" description="Disordered" evidence="1">
    <location>
        <begin position="49"/>
        <end position="77"/>
    </location>
</feature>
<dbReference type="InterPro" id="IPR046797">
    <property type="entry name" value="PDDEXK_12"/>
</dbReference>
<sequence>MSTWSDLNSAAVTNWISELPPRSDEHSATLLTTTNEKLCIASASAYPPRSIPSLANSASTPESEETSTQSRKRKRGDIEQDHLEQAQKRTHQQNKHLTAEHRKEERLVAAYLGTVHTEAGNTVADFQAEQFESRNVGEEYFGVEQSVPEYFEMDEDRASVAGSNPSLISNRPILEAKPPSRRSSRSTSPIRSTLALLRSAAPPIDICQPGPAAATSPGEAVNKLKGFLLDGYDKAFIPRQLEARLREIAPDEAIALHDAMFDDDHGYTTEELESLWGNIQDICYEANACSNLLKDENAQSQSVESQYLPTLPLSPTSLSKKADLALIISPRQTDSTINQWRKENPGVGLSHMSDAYTREMLLACPLEVKRQGGDYNEAVCQLGVWSAAALEKLKILAGMGRDKEMLEGFPYPGWTVVGYEWQLHISWKEDSGKVVVFGPYQLLSAKKTTSLGSLDMFWDLDNMINSYRELHLLLGPGMNRQAPDISGTLSFWCPLVLYAVKTFFTVPSNTVYYFYVAVSEPESEAEAEAGTAE</sequence>
<reference evidence="3 4" key="1">
    <citation type="submission" date="2020-03" db="EMBL/GenBank/DDBJ databases">
        <title>Draft Genome Sequence of Cudoniella acicularis.</title>
        <authorList>
            <person name="Buettner E."/>
            <person name="Kellner H."/>
        </authorList>
    </citation>
    <scope>NUCLEOTIDE SEQUENCE [LARGE SCALE GENOMIC DNA]</scope>
    <source>
        <strain evidence="3 4">DSM 108380</strain>
    </source>
</reference>
<dbReference type="EMBL" id="JAAMPI010000519">
    <property type="protein sequence ID" value="KAF4630737.1"/>
    <property type="molecule type" value="Genomic_DNA"/>
</dbReference>
<name>A0A8H4RIM0_9HELO</name>
<feature type="domain" description="PD-(D/E)XK nuclease-like" evidence="2">
    <location>
        <begin position="303"/>
        <end position="430"/>
    </location>
</feature>
<protein>
    <recommendedName>
        <fullName evidence="2">PD-(D/E)XK nuclease-like domain-containing protein</fullName>
    </recommendedName>
</protein>
<feature type="compositionally biased region" description="Low complexity" evidence="1">
    <location>
        <begin position="57"/>
        <end position="69"/>
    </location>
</feature>
<keyword evidence="4" id="KW-1185">Reference proteome</keyword>